<evidence type="ECO:0000256" key="1">
    <source>
        <dbReference type="SAM" id="Phobius"/>
    </source>
</evidence>
<gene>
    <name evidence="2" type="ORF">SAMEA2070301_05748</name>
</gene>
<dbReference type="AlphaFoldDB" id="A0AB38D7Y9"/>
<proteinExistence type="predicted"/>
<evidence type="ECO:0000313" key="2">
    <source>
        <dbReference type="EMBL" id="SIC30465.1"/>
    </source>
</evidence>
<dbReference type="Proteomes" id="UP000185210">
    <property type="component" value="Unassembled WGS sequence"/>
</dbReference>
<sequence>MPGIVDQIGGRNVIVELGQRVHLGYGNEVASTEPADLTFHAALFVTACQTRPMSESILIVVAIIVVAIIVVAITVLGLAICVLAGYLARIPDCKVTIGEVGRAIGAIVGVGLEAVATIITSVRRP</sequence>
<dbReference type="EMBL" id="FSHM01000021">
    <property type="protein sequence ID" value="SIC30465.1"/>
    <property type="molecule type" value="Genomic_DNA"/>
</dbReference>
<comment type="caution">
    <text evidence="2">The sequence shown here is derived from an EMBL/GenBank/DDBJ whole genome shotgun (WGS) entry which is preliminary data.</text>
</comment>
<feature type="transmembrane region" description="Helical" evidence="1">
    <location>
        <begin position="57"/>
        <end position="88"/>
    </location>
</feature>
<organism evidence="2 3">
    <name type="scientific">Mycobacteroides abscessus subsp. abscessus</name>
    <dbReference type="NCBI Taxonomy" id="1185650"/>
    <lineage>
        <taxon>Bacteria</taxon>
        <taxon>Bacillati</taxon>
        <taxon>Actinomycetota</taxon>
        <taxon>Actinomycetes</taxon>
        <taxon>Mycobacteriales</taxon>
        <taxon>Mycobacteriaceae</taxon>
        <taxon>Mycobacteroides</taxon>
        <taxon>Mycobacteroides abscessus</taxon>
    </lineage>
</organism>
<name>A0AB38D7Y9_9MYCO</name>
<keyword evidence="1" id="KW-1133">Transmembrane helix</keyword>
<feature type="transmembrane region" description="Helical" evidence="1">
    <location>
        <begin position="100"/>
        <end position="122"/>
    </location>
</feature>
<protein>
    <submittedName>
        <fullName evidence="2">Uncharacterized protein</fullName>
    </submittedName>
</protein>
<evidence type="ECO:0000313" key="3">
    <source>
        <dbReference type="Proteomes" id="UP000185210"/>
    </source>
</evidence>
<accession>A0AB38D7Y9</accession>
<keyword evidence="1" id="KW-0812">Transmembrane</keyword>
<keyword evidence="1" id="KW-0472">Membrane</keyword>
<reference evidence="2 3" key="1">
    <citation type="submission" date="2016-11" db="EMBL/GenBank/DDBJ databases">
        <authorList>
            <consortium name="Pathogen Informatics"/>
        </authorList>
    </citation>
    <scope>NUCLEOTIDE SEQUENCE [LARGE SCALE GENOMIC DNA]</scope>
    <source>
        <strain evidence="2 3">104</strain>
    </source>
</reference>